<keyword evidence="2" id="KW-0812">Transmembrane</keyword>
<keyword evidence="2" id="KW-0472">Membrane</keyword>
<protein>
    <recommendedName>
        <fullName evidence="5">DUF3040 domain-containing protein</fullName>
    </recommendedName>
</protein>
<evidence type="ECO:0000313" key="4">
    <source>
        <dbReference type="Proteomes" id="UP001500755"/>
    </source>
</evidence>
<keyword evidence="4" id="KW-1185">Reference proteome</keyword>
<feature type="transmembrane region" description="Helical" evidence="2">
    <location>
        <begin position="107"/>
        <end position="125"/>
    </location>
</feature>
<name>A0ABP5EXZ3_9MICO</name>
<evidence type="ECO:0000256" key="2">
    <source>
        <dbReference type="SAM" id="Phobius"/>
    </source>
</evidence>
<feature type="region of interest" description="Disordered" evidence="1">
    <location>
        <begin position="1"/>
        <end position="26"/>
    </location>
</feature>
<reference evidence="4" key="1">
    <citation type="journal article" date="2019" name="Int. J. Syst. Evol. Microbiol.">
        <title>The Global Catalogue of Microorganisms (GCM) 10K type strain sequencing project: providing services to taxonomists for standard genome sequencing and annotation.</title>
        <authorList>
            <consortium name="The Broad Institute Genomics Platform"/>
            <consortium name="The Broad Institute Genome Sequencing Center for Infectious Disease"/>
            <person name="Wu L."/>
            <person name="Ma J."/>
        </authorList>
    </citation>
    <scope>NUCLEOTIDE SEQUENCE [LARGE SCALE GENOMIC DNA]</scope>
    <source>
        <strain evidence="4">JCM 14546</strain>
    </source>
</reference>
<evidence type="ECO:0008006" key="5">
    <source>
        <dbReference type="Google" id="ProtNLM"/>
    </source>
</evidence>
<keyword evidence="2" id="KW-1133">Transmembrane helix</keyword>
<evidence type="ECO:0000313" key="3">
    <source>
        <dbReference type="EMBL" id="GAA2009199.1"/>
    </source>
</evidence>
<gene>
    <name evidence="3" type="ORF">GCM10009755_19730</name>
</gene>
<proteinExistence type="predicted"/>
<evidence type="ECO:0000256" key="1">
    <source>
        <dbReference type="SAM" id="MobiDB-lite"/>
    </source>
</evidence>
<sequence length="141" mass="15453">MTDEHPERRGPENEPERERAPEGERVADAEWEDFVAGIRAQTGFVPEMSRDEVWEALEDAEGWHAPEPAPIGWRTAAPAVVLAWVAVLGGLSALVVGAVFFRPIPGWATLALIVVVLLGALTLFMRLPRDRRYDGGDGAEV</sequence>
<dbReference type="RefSeq" id="WP_344309239.1">
    <property type="nucleotide sequence ID" value="NZ_BAAANO010000018.1"/>
</dbReference>
<accession>A0ABP5EXZ3</accession>
<dbReference type="EMBL" id="BAAANO010000018">
    <property type="protein sequence ID" value="GAA2009199.1"/>
    <property type="molecule type" value="Genomic_DNA"/>
</dbReference>
<comment type="caution">
    <text evidence="3">The sequence shown here is derived from an EMBL/GenBank/DDBJ whole genome shotgun (WGS) entry which is preliminary data.</text>
</comment>
<dbReference type="Proteomes" id="UP001500755">
    <property type="component" value="Unassembled WGS sequence"/>
</dbReference>
<organism evidence="3 4">
    <name type="scientific">Brevibacterium samyangense</name>
    <dbReference type="NCBI Taxonomy" id="366888"/>
    <lineage>
        <taxon>Bacteria</taxon>
        <taxon>Bacillati</taxon>
        <taxon>Actinomycetota</taxon>
        <taxon>Actinomycetes</taxon>
        <taxon>Micrococcales</taxon>
        <taxon>Brevibacteriaceae</taxon>
        <taxon>Brevibacterium</taxon>
    </lineage>
</organism>
<feature type="transmembrane region" description="Helical" evidence="2">
    <location>
        <begin position="79"/>
        <end position="101"/>
    </location>
</feature>